<dbReference type="EnsemblPlants" id="KQL06134">
    <property type="protein sequence ID" value="KQL06134"/>
    <property type="gene ID" value="SETIT_004952mg"/>
</dbReference>
<organism evidence="2 3">
    <name type="scientific">Setaria italica</name>
    <name type="common">Foxtail millet</name>
    <name type="synonym">Panicum italicum</name>
    <dbReference type="NCBI Taxonomy" id="4555"/>
    <lineage>
        <taxon>Eukaryota</taxon>
        <taxon>Viridiplantae</taxon>
        <taxon>Streptophyta</taxon>
        <taxon>Embryophyta</taxon>
        <taxon>Tracheophyta</taxon>
        <taxon>Spermatophyta</taxon>
        <taxon>Magnoliopsida</taxon>
        <taxon>Liliopsida</taxon>
        <taxon>Poales</taxon>
        <taxon>Poaceae</taxon>
        <taxon>PACMAD clade</taxon>
        <taxon>Panicoideae</taxon>
        <taxon>Panicodae</taxon>
        <taxon>Paniceae</taxon>
        <taxon>Cenchrinae</taxon>
        <taxon>Setaria</taxon>
    </lineage>
</organism>
<dbReference type="InParanoid" id="K3XSQ1"/>
<accession>K3XSQ1</accession>
<sequence length="189" mass="20304">MSPIGALRSSVSDSRSPPRSTAPPRLANVLNAHRHISRGRGRPAHIGVGPYARRASAGRDKVTYPREVAQADTCMRRRPPAVGRGSRVRWPCAGAAAGWPAGSRVIPAPPSPVPCSSCSVVALHRCPTKQKLLGRSREPGSFSADLAKETRARVLCTRQLTVHQLQKKIEVSRETCSVKLRRAVLVSAG</sequence>
<dbReference type="HOGENOM" id="CLU_1436710_0_0_1"/>
<reference evidence="2" key="2">
    <citation type="submission" date="2018-08" db="UniProtKB">
        <authorList>
            <consortium name="EnsemblPlants"/>
        </authorList>
    </citation>
    <scope>IDENTIFICATION</scope>
    <source>
        <strain evidence="2">Yugu1</strain>
    </source>
</reference>
<reference evidence="3" key="1">
    <citation type="journal article" date="2012" name="Nat. Biotechnol.">
        <title>Reference genome sequence of the model plant Setaria.</title>
        <authorList>
            <person name="Bennetzen J.L."/>
            <person name="Schmutz J."/>
            <person name="Wang H."/>
            <person name="Percifield R."/>
            <person name="Hawkins J."/>
            <person name="Pontaroli A.C."/>
            <person name="Estep M."/>
            <person name="Feng L."/>
            <person name="Vaughn J.N."/>
            <person name="Grimwood J."/>
            <person name="Jenkins J."/>
            <person name="Barry K."/>
            <person name="Lindquist E."/>
            <person name="Hellsten U."/>
            <person name="Deshpande S."/>
            <person name="Wang X."/>
            <person name="Wu X."/>
            <person name="Mitros T."/>
            <person name="Triplett J."/>
            <person name="Yang X."/>
            <person name="Ye C.Y."/>
            <person name="Mauro-Herrera M."/>
            <person name="Wang L."/>
            <person name="Li P."/>
            <person name="Sharma M."/>
            <person name="Sharma R."/>
            <person name="Ronald P.C."/>
            <person name="Panaud O."/>
            <person name="Kellogg E.A."/>
            <person name="Brutnell T.P."/>
            <person name="Doust A.N."/>
            <person name="Tuskan G.A."/>
            <person name="Rokhsar D."/>
            <person name="Devos K.M."/>
        </authorList>
    </citation>
    <scope>NUCLEOTIDE SEQUENCE [LARGE SCALE GENOMIC DNA]</scope>
    <source>
        <strain evidence="3">cv. Yugu1</strain>
    </source>
</reference>
<evidence type="ECO:0000313" key="3">
    <source>
        <dbReference type="Proteomes" id="UP000004995"/>
    </source>
</evidence>
<keyword evidence="3" id="KW-1185">Reference proteome</keyword>
<dbReference type="EMBL" id="AGNK02003224">
    <property type="status" value="NOT_ANNOTATED_CDS"/>
    <property type="molecule type" value="Genomic_DNA"/>
</dbReference>
<proteinExistence type="predicted"/>
<name>K3XSQ1_SETIT</name>
<dbReference type="AlphaFoldDB" id="K3XSQ1"/>
<dbReference type="Gramene" id="KQL06134">
    <property type="protein sequence ID" value="KQL06134"/>
    <property type="gene ID" value="SETIT_004952mg"/>
</dbReference>
<feature type="region of interest" description="Disordered" evidence="1">
    <location>
        <begin position="1"/>
        <end position="60"/>
    </location>
</feature>
<feature type="compositionally biased region" description="Low complexity" evidence="1">
    <location>
        <begin position="8"/>
        <end position="25"/>
    </location>
</feature>
<evidence type="ECO:0000256" key="1">
    <source>
        <dbReference type="SAM" id="MobiDB-lite"/>
    </source>
</evidence>
<feature type="compositionally biased region" description="Basic residues" evidence="1">
    <location>
        <begin position="32"/>
        <end position="43"/>
    </location>
</feature>
<evidence type="ECO:0000313" key="2">
    <source>
        <dbReference type="EnsemblPlants" id="KQL06134"/>
    </source>
</evidence>
<dbReference type="Proteomes" id="UP000004995">
    <property type="component" value="Unassembled WGS sequence"/>
</dbReference>
<protein>
    <submittedName>
        <fullName evidence="2">Uncharacterized protein</fullName>
    </submittedName>
</protein>